<proteinExistence type="inferred from homology"/>
<name>A0ABY6LYK6_9ARAC</name>
<reference evidence="4 5" key="1">
    <citation type="submission" date="2022-03" db="EMBL/GenBank/DDBJ databases">
        <title>A chromosomal length assembly of Cordylochernes scorpioides.</title>
        <authorList>
            <person name="Zeh D."/>
            <person name="Zeh J."/>
        </authorList>
    </citation>
    <scope>NUCLEOTIDE SEQUENCE [LARGE SCALE GENOMIC DNA]</scope>
    <source>
        <strain evidence="4">IN4F17</strain>
        <tissue evidence="4">Whole Body</tissue>
    </source>
</reference>
<comment type="similarity">
    <text evidence="1">Belongs to the transglutaminase superfamily. Transglutaminase family.</text>
</comment>
<dbReference type="InterPro" id="IPR001102">
    <property type="entry name" value="Transglutaminase_N"/>
</dbReference>
<feature type="region of interest" description="Disordered" evidence="2">
    <location>
        <begin position="1"/>
        <end position="27"/>
    </location>
</feature>
<evidence type="ECO:0000313" key="5">
    <source>
        <dbReference type="Proteomes" id="UP001235939"/>
    </source>
</evidence>
<dbReference type="Proteomes" id="UP001235939">
    <property type="component" value="Chromosome X"/>
</dbReference>
<dbReference type="Gene3D" id="3.90.260.10">
    <property type="entry name" value="Transglutaminase-like"/>
    <property type="match status" value="1"/>
</dbReference>
<dbReference type="InterPro" id="IPR036238">
    <property type="entry name" value="Transglutaminase_C_sf"/>
</dbReference>
<dbReference type="Pfam" id="PF01841">
    <property type="entry name" value="Transglut_core"/>
    <property type="match status" value="1"/>
</dbReference>
<dbReference type="SUPFAM" id="SSF54001">
    <property type="entry name" value="Cysteine proteinases"/>
    <property type="match status" value="1"/>
</dbReference>
<sequence>MQLQASGSQGKTTSLATATPPGQRANYKTSVGLPVLLADIQPDKNGKDDRASSLAVRDLDMLAEENGSEHHTSLYAAVQSGIAVLRRGFAFRLKLTLNREYDPEKDVICLIFTLKGEYKDTLIVDDLFGVTNPTYSNNGLVVVPILSKENDTQGQDWRCEIEDIKEEKTLLLSVWTAPTTLVGEWKIEVESRLKDEFQTRTYRYSDPIYILFNAWNSEDSVYMDNEEDLKEYVLNETGMLWRGSHSRLRPFIWNYGQMEAGVLEASVMLFTDPRFKFKFSSRGDPVEMVRHLSAVVNSPDDDGVIVGNWSGDFKKGTAPTDWIGSRAILEQFRKTGKPVKFGQCWVFAGICATVCRALGIPSRCVSNFASAHDTHNSLTVDYFFDSDGEAIERLNVDSIWNFHVWTEAWMQRPDLEPGNYAGWQAFDATPQELSDGMYRCGPASVAAIKRGEIAKPFDTQFLLAEVNADKVYWSYRDEYSPLKLLYTTTGAIGQFISTKAVGKLEREDITHTYKHTEGKIYKYTEESEEERQVMFKAMKESANRYTRYYLNEVMEDVRFDLQLIDDVPIGMPFTVSTSHVRLKVENRSAAVPHVVRGIIRVHSMFYTGKISQLVKKHSFNFELPPASAESVEVPIAYEEYGRKLVDHCLFNAAVLARVLDSDHEFFSQDDFRVRMPDITMKVGQSDF</sequence>
<dbReference type="SUPFAM" id="SSF81296">
    <property type="entry name" value="E set domains"/>
    <property type="match status" value="1"/>
</dbReference>
<feature type="compositionally biased region" description="Polar residues" evidence="2">
    <location>
        <begin position="1"/>
        <end position="17"/>
    </location>
</feature>
<feature type="domain" description="Transglutaminase-like" evidence="3">
    <location>
        <begin position="336"/>
        <end position="430"/>
    </location>
</feature>
<dbReference type="PIRSF" id="PIRSF000459">
    <property type="entry name" value="TGM_EBP42"/>
    <property type="match status" value="1"/>
</dbReference>
<dbReference type="InterPro" id="IPR050779">
    <property type="entry name" value="Transglutaminase"/>
</dbReference>
<dbReference type="PANTHER" id="PTHR11590">
    <property type="entry name" value="PROTEIN-GLUTAMINE GAMMA-GLUTAMYLTRANSFERASE"/>
    <property type="match status" value="1"/>
</dbReference>
<dbReference type="PROSITE" id="PS00547">
    <property type="entry name" value="TRANSGLUTAMINASES"/>
    <property type="match status" value="1"/>
</dbReference>
<dbReference type="InterPro" id="IPR013808">
    <property type="entry name" value="Transglutaminase_AS"/>
</dbReference>
<evidence type="ECO:0000256" key="2">
    <source>
        <dbReference type="SAM" id="MobiDB-lite"/>
    </source>
</evidence>
<accession>A0ABY6LYK6</accession>
<dbReference type="Pfam" id="PF00868">
    <property type="entry name" value="Transglut_N"/>
    <property type="match status" value="1"/>
</dbReference>
<dbReference type="Pfam" id="PF00927">
    <property type="entry name" value="Transglut_C"/>
    <property type="match status" value="1"/>
</dbReference>
<dbReference type="InterPro" id="IPR002931">
    <property type="entry name" value="Transglutaminase-like"/>
</dbReference>
<evidence type="ECO:0000259" key="3">
    <source>
        <dbReference type="SMART" id="SM00460"/>
    </source>
</evidence>
<organism evidence="4 5">
    <name type="scientific">Cordylochernes scorpioides</name>
    <dbReference type="NCBI Taxonomy" id="51811"/>
    <lineage>
        <taxon>Eukaryota</taxon>
        <taxon>Metazoa</taxon>
        <taxon>Ecdysozoa</taxon>
        <taxon>Arthropoda</taxon>
        <taxon>Chelicerata</taxon>
        <taxon>Arachnida</taxon>
        <taxon>Pseudoscorpiones</taxon>
        <taxon>Cheliferoidea</taxon>
        <taxon>Chernetidae</taxon>
        <taxon>Cordylochernes</taxon>
    </lineage>
</organism>
<gene>
    <name evidence="4" type="ORF">LAZ67_X004804</name>
</gene>
<dbReference type="SUPFAM" id="SSF49309">
    <property type="entry name" value="Transglutaminase, two C-terminal domains"/>
    <property type="match status" value="1"/>
</dbReference>
<dbReference type="InterPro" id="IPR008958">
    <property type="entry name" value="Transglutaminase_C"/>
</dbReference>
<dbReference type="InterPro" id="IPR036985">
    <property type="entry name" value="Transglutaminase-like_sf"/>
</dbReference>
<dbReference type="InterPro" id="IPR014756">
    <property type="entry name" value="Ig_E-set"/>
</dbReference>
<dbReference type="InterPro" id="IPR013783">
    <property type="entry name" value="Ig-like_fold"/>
</dbReference>
<keyword evidence="5" id="KW-1185">Reference proteome</keyword>
<dbReference type="EMBL" id="CP092886">
    <property type="protein sequence ID" value="UYV85172.1"/>
    <property type="molecule type" value="Genomic_DNA"/>
</dbReference>
<evidence type="ECO:0000313" key="4">
    <source>
        <dbReference type="EMBL" id="UYV85172.1"/>
    </source>
</evidence>
<dbReference type="SMART" id="SM00460">
    <property type="entry name" value="TGc"/>
    <property type="match status" value="1"/>
</dbReference>
<evidence type="ECO:0000256" key="1">
    <source>
        <dbReference type="ARBA" id="ARBA00005968"/>
    </source>
</evidence>
<dbReference type="InterPro" id="IPR023608">
    <property type="entry name" value="Transglutaminase_animal"/>
</dbReference>
<dbReference type="Gene3D" id="2.60.40.10">
    <property type="entry name" value="Immunoglobulins"/>
    <property type="match status" value="2"/>
</dbReference>
<dbReference type="PANTHER" id="PTHR11590:SF69">
    <property type="entry name" value="RE08173P"/>
    <property type="match status" value="1"/>
</dbReference>
<protein>
    <submittedName>
        <fullName evidence="4">F13A1</fullName>
    </submittedName>
</protein>
<dbReference type="InterPro" id="IPR038765">
    <property type="entry name" value="Papain-like_cys_pep_sf"/>
</dbReference>